<comment type="similarity">
    <text evidence="3">Belongs to the SmpB family.</text>
</comment>
<dbReference type="EMBL" id="CP053923">
    <property type="protein sequence ID" value="QNT69203.1"/>
    <property type="molecule type" value="Genomic_DNA"/>
</dbReference>
<dbReference type="NCBIfam" id="TIGR00086">
    <property type="entry name" value="smpB"/>
    <property type="match status" value="1"/>
</dbReference>
<evidence type="ECO:0000256" key="3">
    <source>
        <dbReference type="HAMAP-Rule" id="MF_00023"/>
    </source>
</evidence>
<dbReference type="HAMAP" id="MF_00023">
    <property type="entry name" value="SmpB"/>
    <property type="match status" value="1"/>
</dbReference>
<evidence type="ECO:0000256" key="2">
    <source>
        <dbReference type="ARBA" id="ARBA00022884"/>
    </source>
</evidence>
<dbReference type="CDD" id="cd09294">
    <property type="entry name" value="SmpB"/>
    <property type="match status" value="1"/>
</dbReference>
<dbReference type="NCBIfam" id="NF003843">
    <property type="entry name" value="PRK05422.1"/>
    <property type="match status" value="1"/>
</dbReference>
<dbReference type="SUPFAM" id="SSF74982">
    <property type="entry name" value="Small protein B (SmpB)"/>
    <property type="match status" value="1"/>
</dbReference>
<gene>
    <name evidence="3 4" type="primary">smpB</name>
    <name evidence="4" type="ORF">HQ394_07485</name>
</gene>
<dbReference type="GO" id="GO:0005829">
    <property type="term" value="C:cytosol"/>
    <property type="evidence" value="ECO:0007669"/>
    <property type="project" value="TreeGrafter"/>
</dbReference>
<protein>
    <recommendedName>
        <fullName evidence="3">SsrA-binding protein</fullName>
    </recommendedName>
    <alternativeName>
        <fullName evidence="3">Small protein B</fullName>
    </alternativeName>
</protein>
<keyword evidence="1 3" id="KW-0963">Cytoplasm</keyword>
<evidence type="ECO:0000256" key="1">
    <source>
        <dbReference type="ARBA" id="ARBA00022490"/>
    </source>
</evidence>
<dbReference type="GO" id="GO:0003723">
    <property type="term" value="F:RNA binding"/>
    <property type="evidence" value="ECO:0007669"/>
    <property type="project" value="UniProtKB-UniRule"/>
</dbReference>
<dbReference type="PANTHER" id="PTHR30308:SF2">
    <property type="entry name" value="SSRA-BINDING PROTEIN"/>
    <property type="match status" value="1"/>
</dbReference>
<keyword evidence="2 3" id="KW-0694">RNA-binding</keyword>
<dbReference type="Proteomes" id="UP000516369">
    <property type="component" value="Chromosome"/>
</dbReference>
<dbReference type="PANTHER" id="PTHR30308">
    <property type="entry name" value="TMRNA-BINDING COMPONENT OF TRANS-TRANSLATION TAGGING COMPLEX"/>
    <property type="match status" value="1"/>
</dbReference>
<dbReference type="RefSeq" id="WP_190262709.1">
    <property type="nucleotide sequence ID" value="NZ_CP053923.1"/>
</dbReference>
<evidence type="ECO:0000313" key="5">
    <source>
        <dbReference type="Proteomes" id="UP000516369"/>
    </source>
</evidence>
<reference evidence="4 5" key="1">
    <citation type="submission" date="2020-05" db="EMBL/GenBank/DDBJ databases">
        <title>Complete closed genome sequence of Defluviicoccus vanus.</title>
        <authorList>
            <person name="Bessarab I."/>
            <person name="Arumugam K."/>
            <person name="Maszenan A.M."/>
            <person name="Seviour R.J."/>
            <person name="Williams R.B."/>
        </authorList>
    </citation>
    <scope>NUCLEOTIDE SEQUENCE [LARGE SCALE GENOMIC DNA]</scope>
    <source>
        <strain evidence="4 5">Ben 114</strain>
    </source>
</reference>
<dbReference type="PROSITE" id="PS01317">
    <property type="entry name" value="SSRP"/>
    <property type="match status" value="1"/>
</dbReference>
<dbReference type="GO" id="GO:0070930">
    <property type="term" value="P:trans-translation-dependent protein tagging"/>
    <property type="evidence" value="ECO:0007669"/>
    <property type="project" value="TreeGrafter"/>
</dbReference>
<dbReference type="KEGG" id="dvn:HQ394_07485"/>
<sequence length="160" mass="18492">MGNKGGTKEAEESRQYIVRNRRARHDYSIDEVYEAGIMLYGSELKSLRLRRASLAEAYAHDKGGELFLVNAHISPYDAAKTFGHEPLRPRKILMHAREILKLIGAVRRKGMTLVPLSLYFNRRGRVKLELALAKGRTKGDMREAIKERDWNREKQRMLRG</sequence>
<evidence type="ECO:0000313" key="4">
    <source>
        <dbReference type="EMBL" id="QNT69203.1"/>
    </source>
</evidence>
<proteinExistence type="inferred from homology"/>
<dbReference type="GO" id="GO:0070929">
    <property type="term" value="P:trans-translation"/>
    <property type="evidence" value="ECO:0007669"/>
    <property type="project" value="UniProtKB-UniRule"/>
</dbReference>
<dbReference type="Gene3D" id="2.40.280.10">
    <property type="match status" value="1"/>
</dbReference>
<dbReference type="InterPro" id="IPR020081">
    <property type="entry name" value="SsrA-bd_prot_CS"/>
</dbReference>
<dbReference type="InterPro" id="IPR023620">
    <property type="entry name" value="SmpB"/>
</dbReference>
<accession>A0A7H1N0G7</accession>
<organism evidence="4 5">
    <name type="scientific">Defluviicoccus vanus</name>
    <dbReference type="NCBI Taxonomy" id="111831"/>
    <lineage>
        <taxon>Bacteria</taxon>
        <taxon>Pseudomonadati</taxon>
        <taxon>Pseudomonadota</taxon>
        <taxon>Alphaproteobacteria</taxon>
        <taxon>Rhodospirillales</taxon>
        <taxon>Rhodospirillaceae</taxon>
        <taxon>Defluviicoccus</taxon>
    </lineage>
</organism>
<keyword evidence="5" id="KW-1185">Reference proteome</keyword>
<comment type="subcellular location">
    <subcellularLocation>
        <location evidence="3">Cytoplasm</location>
    </subcellularLocation>
    <text evidence="3">The tmRNA-SmpB complex associates with stalled 70S ribosomes.</text>
</comment>
<dbReference type="AlphaFoldDB" id="A0A7H1N0G7"/>
<dbReference type="Pfam" id="PF01668">
    <property type="entry name" value="SmpB"/>
    <property type="match status" value="1"/>
</dbReference>
<name>A0A7H1N0G7_9PROT</name>
<comment type="function">
    <text evidence="3">Required for rescue of stalled ribosomes mediated by trans-translation. Binds to transfer-messenger RNA (tmRNA), required for stable association of tmRNA with ribosomes. tmRNA and SmpB together mimic tRNA shape, replacing the anticodon stem-loop with SmpB. tmRNA is encoded by the ssrA gene; the 2 termini fold to resemble tRNA(Ala) and it encodes a 'tag peptide', a short internal open reading frame. During trans-translation Ala-aminoacylated tmRNA acts like a tRNA, entering the A-site of stalled ribosomes, displacing the stalled mRNA. The ribosome then switches to translate the ORF on the tmRNA; the nascent peptide is terminated with the 'tag peptide' encoded by the tmRNA and targeted for degradation. The ribosome is freed to recommence translation, which seems to be the essential function of trans-translation.</text>
</comment>
<dbReference type="InterPro" id="IPR000037">
    <property type="entry name" value="SsrA-bd_prot"/>
</dbReference>